<feature type="domain" description="Calx-beta" evidence="6">
    <location>
        <begin position="381"/>
        <end position="484"/>
    </location>
</feature>
<reference evidence="8" key="1">
    <citation type="journal article" date="2019" name="Int. J. Syst. Evol. Microbiol.">
        <title>The Global Catalogue of Microorganisms (GCM) 10K type strain sequencing project: providing services to taxonomists for standard genome sequencing and annotation.</title>
        <authorList>
            <consortium name="The Broad Institute Genomics Platform"/>
            <consortium name="The Broad Institute Genome Sequencing Center for Infectious Disease"/>
            <person name="Wu L."/>
            <person name="Ma J."/>
        </authorList>
    </citation>
    <scope>NUCLEOTIDE SEQUENCE [LARGE SCALE GENOMIC DNA]</scope>
    <source>
        <strain evidence="8">CGMCC 1.3240</strain>
    </source>
</reference>
<dbReference type="Pfam" id="PF03160">
    <property type="entry name" value="Calx-beta"/>
    <property type="match status" value="6"/>
</dbReference>
<feature type="signal peptide" evidence="5">
    <location>
        <begin position="1"/>
        <end position="35"/>
    </location>
</feature>
<feature type="domain" description="Calx-beta" evidence="6">
    <location>
        <begin position="261"/>
        <end position="367"/>
    </location>
</feature>
<evidence type="ECO:0000256" key="5">
    <source>
        <dbReference type="SAM" id="SignalP"/>
    </source>
</evidence>
<evidence type="ECO:0000313" key="7">
    <source>
        <dbReference type="EMBL" id="MFC5649782.1"/>
    </source>
</evidence>
<keyword evidence="8" id="KW-1185">Reference proteome</keyword>
<dbReference type="InterPro" id="IPR003644">
    <property type="entry name" value="Calx_beta"/>
</dbReference>
<comment type="caution">
    <text evidence="7">The sequence shown here is derived from an EMBL/GenBank/DDBJ whole genome shotgun (WGS) entry which is preliminary data.</text>
</comment>
<name>A0ABW0VV74_9BACL</name>
<keyword evidence="2" id="KW-0677">Repeat</keyword>
<evidence type="ECO:0000256" key="1">
    <source>
        <dbReference type="ARBA" id="ARBA00022729"/>
    </source>
</evidence>
<feature type="domain" description="Calx-beta" evidence="6">
    <location>
        <begin position="736"/>
        <end position="835"/>
    </location>
</feature>
<evidence type="ECO:0000256" key="3">
    <source>
        <dbReference type="ARBA" id="ARBA00022837"/>
    </source>
</evidence>
<evidence type="ECO:0000259" key="6">
    <source>
        <dbReference type="SMART" id="SM00237"/>
    </source>
</evidence>
<sequence length="865" mass="89831">MSGLRSIRKPAKPARKIASLLLASVLVLPAFGSLAHADAAAGEFSFDSTYYSIGEADSSVMLTVNRTGGSSGEVTVDYATMDGSAYGGGDYYSDFGTLAFADGETSKTIYIGINDDFDTEGDEGFSIALSNPTGGATVSASAYADVNILDNDNWIPDPPGQLSLFAANYTVNEGAGSVLLSVSRTGGSAGAVTVDYSTSSGSAAQGTDFGGVSGKLQFAEGETWADIEVPIVNEDMYEGDENFTMTLSNPTGDATIGNGSATVTIADNDPDVPRYPGVLEFGNVNYSIDENDGSGMIQVTIKRSGGSDGWTAVDYAFADFTAVKGSDYDAYDGDLYFAPGETEKTIYAYIYDDSESEGDEKFSITLSNPRNGATLGADSEANVTIADDEPWTPLPGVLELNTPTPLVNEGVGTAQFTVSRSGGSSGEVTVDYSVGDSSASEGSDYTGTGGTLVFGDGETWKNIQLPIIDDSEYEGDENFTLTLSNPRGGAAIGTVGSSVVTIEDNDTYVPGHPGQFEFVGDSYYVNEGDENGQIHITVERNNGTDGEVTVDYALEGGSASGGIDFEPVYGTLTFTPEQRYGTISIPIINDTEMEGEESFAVMLSNPTNGATLGTRWAAAVTIGDDDEWIPDPPGEFNLESASYSVGEGEGYAMLTVNRTNGAGGEVTVDYGIGGGSASEGADFGGTGGTLVFAEGETAKTIEVPVYDDSEYEGDEQFSVSLFNPTGGASVGSLSSANVTITDNDPAIHLQLSASTYYGIEESGWVTVKVIRTGSAEEAVTVNYATVSGSAKAAADFTSASGKLTFAKGETSKTIKIKLFDDKLKELNESFSMQLSNPAGGAVLGAQASAAVSILDADHIKLSSRH</sequence>
<gene>
    <name evidence="7" type="ORF">ACFPYJ_11740</name>
</gene>
<dbReference type="InterPro" id="IPR051171">
    <property type="entry name" value="CaCA"/>
</dbReference>
<protein>
    <submittedName>
        <fullName evidence="7">Calx-beta domain-containing protein</fullName>
    </submittedName>
</protein>
<keyword evidence="4" id="KW-0813">Transport</keyword>
<feature type="chain" id="PRO_5046714072" evidence="5">
    <location>
        <begin position="36"/>
        <end position="865"/>
    </location>
</feature>
<keyword evidence="3" id="KW-0106">Calcium</keyword>
<dbReference type="EMBL" id="JBHSOW010000041">
    <property type="protein sequence ID" value="MFC5649782.1"/>
    <property type="molecule type" value="Genomic_DNA"/>
</dbReference>
<evidence type="ECO:0000313" key="8">
    <source>
        <dbReference type="Proteomes" id="UP001596047"/>
    </source>
</evidence>
<dbReference type="InterPro" id="IPR038081">
    <property type="entry name" value="CalX-like_sf"/>
</dbReference>
<feature type="domain" description="Calx-beta" evidence="6">
    <location>
        <begin position="30"/>
        <end position="130"/>
    </location>
</feature>
<organism evidence="7 8">
    <name type="scientific">Paenibacillus solisilvae</name>
    <dbReference type="NCBI Taxonomy" id="2486751"/>
    <lineage>
        <taxon>Bacteria</taxon>
        <taxon>Bacillati</taxon>
        <taxon>Bacillota</taxon>
        <taxon>Bacilli</taxon>
        <taxon>Bacillales</taxon>
        <taxon>Paenibacillaceae</taxon>
        <taxon>Paenibacillus</taxon>
    </lineage>
</organism>
<dbReference type="SMART" id="SM00237">
    <property type="entry name" value="Calx_beta"/>
    <property type="match status" value="7"/>
</dbReference>
<proteinExistence type="predicted"/>
<feature type="domain" description="Calx-beta" evidence="6">
    <location>
        <begin position="498"/>
        <end position="604"/>
    </location>
</feature>
<dbReference type="Proteomes" id="UP001596047">
    <property type="component" value="Unassembled WGS sequence"/>
</dbReference>
<dbReference type="SUPFAM" id="SSF141072">
    <property type="entry name" value="CalX-like"/>
    <property type="match status" value="7"/>
</dbReference>
<keyword evidence="1 5" id="KW-0732">Signal</keyword>
<feature type="domain" description="Calx-beta" evidence="6">
    <location>
        <begin position="144"/>
        <end position="248"/>
    </location>
</feature>
<accession>A0ABW0VV74</accession>
<evidence type="ECO:0000256" key="4">
    <source>
        <dbReference type="ARBA" id="ARBA00023065"/>
    </source>
</evidence>
<dbReference type="Gene3D" id="2.60.40.2030">
    <property type="match status" value="7"/>
</dbReference>
<evidence type="ECO:0000256" key="2">
    <source>
        <dbReference type="ARBA" id="ARBA00022737"/>
    </source>
</evidence>
<dbReference type="RefSeq" id="WP_379188323.1">
    <property type="nucleotide sequence ID" value="NZ_JBHSOW010000041.1"/>
</dbReference>
<dbReference type="PANTHER" id="PTHR11878">
    <property type="entry name" value="SODIUM/CALCIUM EXCHANGER"/>
    <property type="match status" value="1"/>
</dbReference>
<dbReference type="PANTHER" id="PTHR11878:SF65">
    <property type="entry name" value="NA_CA-EXCHANGE PROTEIN, ISOFORM G"/>
    <property type="match status" value="1"/>
</dbReference>
<keyword evidence="4" id="KW-0406">Ion transport</keyword>
<feature type="domain" description="Calx-beta" evidence="6">
    <location>
        <begin position="618"/>
        <end position="722"/>
    </location>
</feature>